<reference evidence="1" key="1">
    <citation type="journal article" date="2022" name="Biotechnol. Bioprocess Eng.">
        <title>Pan-genome Analysis Reveals Comparative Genomic Features of Central Metabolic Pathways in Methylorubrum extorquens.</title>
        <authorList>
            <person name="Lee G.M."/>
            <person name="Scott-Nevros Z.K."/>
            <person name="Lee S.-M."/>
            <person name="Kim D."/>
        </authorList>
    </citation>
    <scope>NUCLEOTIDE SEQUENCE</scope>
    <source>
        <strain evidence="1">ATCC 55366</strain>
    </source>
</reference>
<dbReference type="EMBL" id="CP073633">
    <property type="protein sequence ID" value="WHQ69345.1"/>
    <property type="molecule type" value="Genomic_DNA"/>
</dbReference>
<dbReference type="AlphaFoldDB" id="A0AAX3WCX3"/>
<name>A0AAX3WCX3_METEX</name>
<proteinExistence type="predicted"/>
<evidence type="ECO:0000313" key="2">
    <source>
        <dbReference type="Proteomes" id="UP001223720"/>
    </source>
</evidence>
<evidence type="ECO:0008006" key="3">
    <source>
        <dbReference type="Google" id="ProtNLM"/>
    </source>
</evidence>
<dbReference type="Proteomes" id="UP001223720">
    <property type="component" value="Chromosome"/>
</dbReference>
<protein>
    <recommendedName>
        <fullName evidence="3">Protein NO VEIN C-terminal domain-containing protein</fullName>
    </recommendedName>
</protein>
<gene>
    <name evidence="1" type="ORF">KEC54_23895</name>
</gene>
<accession>A0AAX3WCX3</accession>
<sequence length="415" mass="46371">MPLIDFWKTNPGVVDQLSIAQIVSTAGDGNLRDNSPCSKEIREYFRGAASSKLSEHVEQCLSSKLEKGGMILQDLINELGRRLDYIVTNGRYQGVSGEVGFDGLWAAPEGGSVIVEVKTSDAYRVSLDTIIGYRARSISQKLSPAETSVLIVVGRQDTGELEAQVRGSRHAWDIRLISAESLIKLVILNENSADPDTDLKIRSILAPLEYTRLDRLVDVMFTAARDSSSIKDEIAITDEEEGALSGPSVQASTGEVKEKVTGIWDFTEPRLLTAQRARIISTISEILNANLIKQSRALFWDKDHKIRVVCTISKAHTRRPSHPYWYAHHPKWDVFLEGGESGFLVLGCMDLEWAFSIPIVEFHKVVDDLNVTENEKVKYWHIHITRDAGGMYSIVVPKSQKNFDLEPFKFKLLGN</sequence>
<organism evidence="1 2">
    <name type="scientific">Methylorubrum extorquens</name>
    <name type="common">Methylobacterium dichloromethanicum</name>
    <name type="synonym">Methylobacterium extorquens</name>
    <dbReference type="NCBI Taxonomy" id="408"/>
    <lineage>
        <taxon>Bacteria</taxon>
        <taxon>Pseudomonadati</taxon>
        <taxon>Pseudomonadota</taxon>
        <taxon>Alphaproteobacteria</taxon>
        <taxon>Hyphomicrobiales</taxon>
        <taxon>Methylobacteriaceae</taxon>
        <taxon>Methylorubrum</taxon>
    </lineage>
</organism>
<evidence type="ECO:0000313" key="1">
    <source>
        <dbReference type="EMBL" id="WHQ69345.1"/>
    </source>
</evidence>
<dbReference type="RefSeq" id="WP_283535409.1">
    <property type="nucleotide sequence ID" value="NZ_CP073633.1"/>
</dbReference>